<feature type="compositionally biased region" description="Polar residues" evidence="1">
    <location>
        <begin position="13"/>
        <end position="25"/>
    </location>
</feature>
<name>A0ABV0YSY2_9TELE</name>
<sequence length="75" mass="8327">MYKGNTIHRRSHTSTSGRPPPSLSISQMMIPFTRRLPPPHTPSCAVSLALLPLWISMGNLDELTALHCGEHPNRL</sequence>
<proteinExistence type="predicted"/>
<keyword evidence="3" id="KW-1185">Reference proteome</keyword>
<accession>A0ABV0YSY2</accession>
<evidence type="ECO:0000313" key="3">
    <source>
        <dbReference type="Proteomes" id="UP001469553"/>
    </source>
</evidence>
<evidence type="ECO:0000313" key="2">
    <source>
        <dbReference type="EMBL" id="MEQ2296551.1"/>
    </source>
</evidence>
<dbReference type="EMBL" id="JAHRIP010040210">
    <property type="protein sequence ID" value="MEQ2296551.1"/>
    <property type="molecule type" value="Genomic_DNA"/>
</dbReference>
<gene>
    <name evidence="2" type="ORF">AMECASPLE_025883</name>
</gene>
<feature type="compositionally biased region" description="Basic residues" evidence="1">
    <location>
        <begin position="1"/>
        <end position="12"/>
    </location>
</feature>
<evidence type="ECO:0000256" key="1">
    <source>
        <dbReference type="SAM" id="MobiDB-lite"/>
    </source>
</evidence>
<organism evidence="2 3">
    <name type="scientific">Ameca splendens</name>
    <dbReference type="NCBI Taxonomy" id="208324"/>
    <lineage>
        <taxon>Eukaryota</taxon>
        <taxon>Metazoa</taxon>
        <taxon>Chordata</taxon>
        <taxon>Craniata</taxon>
        <taxon>Vertebrata</taxon>
        <taxon>Euteleostomi</taxon>
        <taxon>Actinopterygii</taxon>
        <taxon>Neopterygii</taxon>
        <taxon>Teleostei</taxon>
        <taxon>Neoteleostei</taxon>
        <taxon>Acanthomorphata</taxon>
        <taxon>Ovalentaria</taxon>
        <taxon>Atherinomorphae</taxon>
        <taxon>Cyprinodontiformes</taxon>
        <taxon>Goodeidae</taxon>
        <taxon>Ameca</taxon>
    </lineage>
</organism>
<protein>
    <submittedName>
        <fullName evidence="2">Uncharacterized protein</fullName>
    </submittedName>
</protein>
<comment type="caution">
    <text evidence="2">The sequence shown here is derived from an EMBL/GenBank/DDBJ whole genome shotgun (WGS) entry which is preliminary data.</text>
</comment>
<reference evidence="2 3" key="1">
    <citation type="submission" date="2021-06" db="EMBL/GenBank/DDBJ databases">
        <authorList>
            <person name="Palmer J.M."/>
        </authorList>
    </citation>
    <scope>NUCLEOTIDE SEQUENCE [LARGE SCALE GENOMIC DNA]</scope>
    <source>
        <strain evidence="2 3">AS_MEX2019</strain>
        <tissue evidence="2">Muscle</tissue>
    </source>
</reference>
<dbReference type="Proteomes" id="UP001469553">
    <property type="component" value="Unassembled WGS sequence"/>
</dbReference>
<feature type="region of interest" description="Disordered" evidence="1">
    <location>
        <begin position="1"/>
        <end position="25"/>
    </location>
</feature>